<gene>
    <name evidence="1" type="ORF">GS3922_08535</name>
</gene>
<sequence>MKKKRFTVAEGETIAACLERMKQEGYRPIRRVEQPIFREVKTNGETTVEPCGRIIEFEAVRDEP</sequence>
<dbReference type="Pfam" id="PF14044">
    <property type="entry name" value="NETI"/>
    <property type="match status" value="1"/>
</dbReference>
<protein>
    <recommendedName>
        <fullName evidence="3">NETI motif-containing protein</fullName>
    </recommendedName>
</protein>
<proteinExistence type="predicted"/>
<evidence type="ECO:0000313" key="1">
    <source>
        <dbReference type="EMBL" id="AMX83700.1"/>
    </source>
</evidence>
<dbReference type="RefSeq" id="WP_063165988.1">
    <property type="nucleotide sequence ID" value="NZ_CP014342.1"/>
</dbReference>
<dbReference type="InterPro" id="IPR025930">
    <property type="entry name" value="NETI"/>
</dbReference>
<dbReference type="Proteomes" id="UP000076226">
    <property type="component" value="Chromosome"/>
</dbReference>
<organism evidence="1 2">
    <name type="scientific">Geobacillus subterraneus</name>
    <dbReference type="NCBI Taxonomy" id="129338"/>
    <lineage>
        <taxon>Bacteria</taxon>
        <taxon>Bacillati</taxon>
        <taxon>Bacillota</taxon>
        <taxon>Bacilli</taxon>
        <taxon>Bacillales</taxon>
        <taxon>Anoxybacillaceae</taxon>
        <taxon>Geobacillus</taxon>
    </lineage>
</organism>
<dbReference type="EMBL" id="CP014342">
    <property type="protein sequence ID" value="AMX83700.1"/>
    <property type="molecule type" value="Genomic_DNA"/>
</dbReference>
<accession>A0ABN4NGD2</accession>
<name>A0ABN4NGD2_9BACL</name>
<keyword evidence="2" id="KW-1185">Reference proteome</keyword>
<reference evidence="1 2" key="1">
    <citation type="submission" date="2016-02" db="EMBL/GenBank/DDBJ databases">
        <title>Complete genome sequence of Geobacillus subterraneus KCTC 3922T.</title>
        <authorList>
            <person name="Lee D.-W."/>
            <person name="Lee Y.-J."/>
            <person name="Lee S.-J."/>
            <person name="Park G.-S."/>
            <person name="Lee S.-J."/>
            <person name="Shin J.-H."/>
        </authorList>
    </citation>
    <scope>NUCLEOTIDE SEQUENCE [LARGE SCALE GENOMIC DNA]</scope>
    <source>
        <strain evidence="1 2">KCTC 3922</strain>
    </source>
</reference>
<evidence type="ECO:0000313" key="2">
    <source>
        <dbReference type="Proteomes" id="UP000076226"/>
    </source>
</evidence>
<evidence type="ECO:0008006" key="3">
    <source>
        <dbReference type="Google" id="ProtNLM"/>
    </source>
</evidence>